<proteinExistence type="predicted"/>
<sequence length="188" mass="21209">MKKLFISLFVLVFIAIIAGVGSLYYIKPDHDLNLAYEKVPLKDRAIDMVRRVSPELILTGEDLNNLSKKSVADNPRVEKDVEVTGASFTLEGELLHADLNIIWKNRVSAGLQMTYRLHWVSPNVIATVEKAKMKGIDLPKSMFSDRIIPIGQELPKFLRIKNLVWGDGKVRVLFEKPTLKDLQQLIGG</sequence>
<comment type="caution">
    <text evidence="1">The sequence shown here is derived from an EMBL/GenBank/DDBJ whole genome shotgun (WGS) entry which is preliminary data.</text>
</comment>
<organism evidence="1 2">
    <name type="scientific">Cohnella silvisoli</name>
    <dbReference type="NCBI Taxonomy" id="2873699"/>
    <lineage>
        <taxon>Bacteria</taxon>
        <taxon>Bacillati</taxon>
        <taxon>Bacillota</taxon>
        <taxon>Bacilli</taxon>
        <taxon>Bacillales</taxon>
        <taxon>Paenibacillaceae</taxon>
        <taxon>Cohnella</taxon>
    </lineage>
</organism>
<name>A0ABV1KMU3_9BACL</name>
<protein>
    <recommendedName>
        <fullName evidence="3">DUF2140 family protein</fullName>
    </recommendedName>
</protein>
<evidence type="ECO:0000313" key="1">
    <source>
        <dbReference type="EMBL" id="MEQ4481133.1"/>
    </source>
</evidence>
<dbReference type="Proteomes" id="UP001493487">
    <property type="component" value="Unassembled WGS sequence"/>
</dbReference>
<gene>
    <name evidence="1" type="ORF">QJS35_01855</name>
</gene>
<keyword evidence="2" id="KW-1185">Reference proteome</keyword>
<accession>A0ABV1KMU3</accession>
<evidence type="ECO:0008006" key="3">
    <source>
        <dbReference type="Google" id="ProtNLM"/>
    </source>
</evidence>
<reference evidence="1 2" key="1">
    <citation type="journal article" date="2023" name="Genome Announc.">
        <title>Pan-Genome Analyses of the Genus Cohnella and Proposal of the Novel Species Cohnella silvisoli sp. nov., Isolated from Forest Soil.</title>
        <authorList>
            <person name="Wang C."/>
            <person name="Mao L."/>
            <person name="Bao G."/>
            <person name="Zhu H."/>
        </authorList>
    </citation>
    <scope>NUCLEOTIDE SEQUENCE [LARGE SCALE GENOMIC DNA]</scope>
    <source>
        <strain evidence="1 2">NL03-T5-1</strain>
    </source>
</reference>
<dbReference type="RefSeq" id="WP_232182351.1">
    <property type="nucleotide sequence ID" value="NZ_JAIOAP010000001.1"/>
</dbReference>
<evidence type="ECO:0000313" key="2">
    <source>
        <dbReference type="Proteomes" id="UP001493487"/>
    </source>
</evidence>
<dbReference type="EMBL" id="JASKHM010000001">
    <property type="protein sequence ID" value="MEQ4481133.1"/>
    <property type="molecule type" value="Genomic_DNA"/>
</dbReference>